<proteinExistence type="predicted"/>
<organism evidence="1 2">
    <name type="scientific">Psylliodes chrysocephalus</name>
    <dbReference type="NCBI Taxonomy" id="3402493"/>
    <lineage>
        <taxon>Eukaryota</taxon>
        <taxon>Metazoa</taxon>
        <taxon>Ecdysozoa</taxon>
        <taxon>Arthropoda</taxon>
        <taxon>Hexapoda</taxon>
        <taxon>Insecta</taxon>
        <taxon>Pterygota</taxon>
        <taxon>Neoptera</taxon>
        <taxon>Endopterygota</taxon>
        <taxon>Coleoptera</taxon>
        <taxon>Polyphaga</taxon>
        <taxon>Cucujiformia</taxon>
        <taxon>Chrysomeloidea</taxon>
        <taxon>Chrysomelidae</taxon>
        <taxon>Galerucinae</taxon>
        <taxon>Alticini</taxon>
        <taxon>Psylliodes</taxon>
    </lineage>
</organism>
<accession>A0A9P0GF40</accession>
<evidence type="ECO:0000313" key="2">
    <source>
        <dbReference type="Proteomes" id="UP001153636"/>
    </source>
</evidence>
<reference evidence="1" key="1">
    <citation type="submission" date="2022-01" db="EMBL/GenBank/DDBJ databases">
        <authorList>
            <person name="King R."/>
        </authorList>
    </citation>
    <scope>NUCLEOTIDE SEQUENCE</scope>
</reference>
<name>A0A9P0GF40_9CUCU</name>
<gene>
    <name evidence="1" type="ORF">PSYICH_LOCUS13607</name>
</gene>
<protein>
    <submittedName>
        <fullName evidence="1">Uncharacterized protein</fullName>
    </submittedName>
</protein>
<evidence type="ECO:0000313" key="1">
    <source>
        <dbReference type="EMBL" id="CAH1113525.1"/>
    </source>
</evidence>
<dbReference type="OrthoDB" id="7947417at2759"/>
<keyword evidence="2" id="KW-1185">Reference proteome</keyword>
<sequence>MPGEKASDESHSFDSTTQFRVGLLQVLDTIIMQIEERFVALKEVVDDFGFLNGVSIETTTLDKIKKQATDLALKYSADLNAYEFTSIIESFKLKSKILYENVIEMGILEILQGQQRLTNISIISIQKSTAINLNYDEIMNIFDESKSRKVVYLMSLCD</sequence>
<dbReference type="AlphaFoldDB" id="A0A9P0GF40"/>
<dbReference type="EMBL" id="OV651819">
    <property type="protein sequence ID" value="CAH1113525.1"/>
    <property type="molecule type" value="Genomic_DNA"/>
</dbReference>
<dbReference type="Proteomes" id="UP001153636">
    <property type="component" value="Chromosome 7"/>
</dbReference>